<dbReference type="InterPro" id="IPR001680">
    <property type="entry name" value="WD40_rpt"/>
</dbReference>
<accession>A0A409W1F6</accession>
<dbReference type="OrthoDB" id="60955at2759"/>
<dbReference type="InterPro" id="IPR049566">
    <property type="entry name" value="WDR59_RTC1-like_RING_Znf"/>
</dbReference>
<feature type="region of interest" description="Disordered" evidence="7">
    <location>
        <begin position="24"/>
        <end position="45"/>
    </location>
</feature>
<feature type="compositionally biased region" description="Low complexity" evidence="7">
    <location>
        <begin position="647"/>
        <end position="689"/>
    </location>
</feature>
<evidence type="ECO:0000256" key="3">
    <source>
        <dbReference type="ARBA" id="ARBA00022737"/>
    </source>
</evidence>
<name>A0A409W1F6_9AGAR</name>
<evidence type="ECO:0000256" key="1">
    <source>
        <dbReference type="ARBA" id="ARBA00022574"/>
    </source>
</evidence>
<reference evidence="9 10" key="1">
    <citation type="journal article" date="2018" name="Evol. Lett.">
        <title>Horizontal gene cluster transfer increased hallucinogenic mushroom diversity.</title>
        <authorList>
            <person name="Reynolds H.T."/>
            <person name="Vijayakumar V."/>
            <person name="Gluck-Thaler E."/>
            <person name="Korotkin H.B."/>
            <person name="Matheny P.B."/>
            <person name="Slot J.C."/>
        </authorList>
    </citation>
    <scope>NUCLEOTIDE SEQUENCE [LARGE SCALE GENOMIC DNA]</scope>
    <source>
        <strain evidence="9 10">SRW20</strain>
    </source>
</reference>
<feature type="region of interest" description="Disordered" evidence="7">
    <location>
        <begin position="493"/>
        <end position="513"/>
    </location>
</feature>
<dbReference type="GO" id="GO:0016239">
    <property type="term" value="P:positive regulation of macroautophagy"/>
    <property type="evidence" value="ECO:0007669"/>
    <property type="project" value="TreeGrafter"/>
</dbReference>
<feature type="compositionally biased region" description="Pro residues" evidence="7">
    <location>
        <begin position="591"/>
        <end position="600"/>
    </location>
</feature>
<dbReference type="PANTHER" id="PTHR46200">
    <property type="entry name" value="GATOR COMPLEX PROTEIN WDR24"/>
    <property type="match status" value="1"/>
</dbReference>
<dbReference type="InterPro" id="IPR015943">
    <property type="entry name" value="WD40/YVTN_repeat-like_dom_sf"/>
</dbReference>
<dbReference type="STRING" id="231916.A0A409W1F6"/>
<dbReference type="InterPro" id="IPR037590">
    <property type="entry name" value="WDR24"/>
</dbReference>
<feature type="compositionally biased region" description="Low complexity" evidence="7">
    <location>
        <begin position="725"/>
        <end position="737"/>
    </location>
</feature>
<feature type="repeat" description="WD" evidence="6">
    <location>
        <begin position="281"/>
        <end position="297"/>
    </location>
</feature>
<dbReference type="SUPFAM" id="SSF50978">
    <property type="entry name" value="WD40 repeat-like"/>
    <property type="match status" value="1"/>
</dbReference>
<dbReference type="PANTHER" id="PTHR46200:SF1">
    <property type="entry name" value="GATOR COMPLEX PROTEIN WDR24"/>
    <property type="match status" value="1"/>
</dbReference>
<dbReference type="GO" id="GO:0008270">
    <property type="term" value="F:zinc ion binding"/>
    <property type="evidence" value="ECO:0007669"/>
    <property type="project" value="UniProtKB-KW"/>
</dbReference>
<organism evidence="9 10">
    <name type="scientific">Gymnopilus dilepis</name>
    <dbReference type="NCBI Taxonomy" id="231916"/>
    <lineage>
        <taxon>Eukaryota</taxon>
        <taxon>Fungi</taxon>
        <taxon>Dikarya</taxon>
        <taxon>Basidiomycota</taxon>
        <taxon>Agaricomycotina</taxon>
        <taxon>Agaricomycetes</taxon>
        <taxon>Agaricomycetidae</taxon>
        <taxon>Agaricales</taxon>
        <taxon>Agaricineae</taxon>
        <taxon>Hymenogastraceae</taxon>
        <taxon>Gymnopilus</taxon>
    </lineage>
</organism>
<evidence type="ECO:0000256" key="4">
    <source>
        <dbReference type="ARBA" id="ARBA00022771"/>
    </source>
</evidence>
<dbReference type="GO" id="GO:1904263">
    <property type="term" value="P:positive regulation of TORC1 signaling"/>
    <property type="evidence" value="ECO:0007669"/>
    <property type="project" value="TreeGrafter"/>
</dbReference>
<keyword evidence="4" id="KW-0863">Zinc-finger</keyword>
<dbReference type="GO" id="GO:0005829">
    <property type="term" value="C:cytosol"/>
    <property type="evidence" value="ECO:0007669"/>
    <property type="project" value="TreeGrafter"/>
</dbReference>
<proteinExistence type="predicted"/>
<feature type="compositionally biased region" description="Polar residues" evidence="7">
    <location>
        <begin position="606"/>
        <end position="618"/>
    </location>
</feature>
<sequence length="1224" mass="132205">MSSATQLSIQTSLNPFELYSDSRTHGYQGSSRNVRLGRVTPPGGGYMAKSEDGNRVVVAGKESLRILRLSEPSQVQNPEHKFAVGVGGHRVDASRNFWEGSGLKIDSASTDVAWGHGQFNNKILTSARNGELILWDLNKSGSTKLERRTKDHIRSIHKMSVSHVVHNYCITGSADGHMRVWDLRDLSKSIMRIHHPTSVRSLVFSPSLWQPVQAVVGLDNGSIYSRWDLKMGQRGQLDKLPVAHTASVTALDWCSPGAPGVQASTPIGSAGDPGSNGLGWLVSGGLDRCVKVWDLSSPSGHIPHKPTYTLHPSFAVRRLAWRPGYECEIAVVSNTEYATPSVELPQPPANSGVPGILTRVGSGLGLDSIMRGSNLPEGLYSVKDKLNAAMEIKSPVQSTSLGDAVEIWDVRRPWLAKWSVTGSAAEGGVTDIAFSDSHAIWAQQASGSFSQFDLRETTKPIDAVSRVAVTWEVGGSMTFVADSKERWEIPYDDVQPDQRNPAELPKPPKKALGDPTAKLLSQTMASFNSLHDTEGVDRDVFTILARKYIFEGRGRQEICIINAEIAIEAGHEVAAQVWLLLGAALAQYAPDLPPTPPQSPRKPSKNLSAPSGLLQSPHQPQPLSSYSFPSSTSNRPVDFSPAVSQKVSPVTTRSTSGSVSRPPSYSHANATSRRLTPTSSTSSSPRHLPVSLPPVTPRRSSFFGRRDSLDASAMVHAAMIRRPSLPSSAFPHASSSPVDKTSLRHVGEGVLDDSDSSSADGDEEGDETAGANSSDGEAPPLVSPGLTALRSMPLPSPLSRVAGRQVWTEDEDDKGKHKDEDDSSTSPSPQSSSDSDSNPSSSPRKRSASRKAHRRNSSRHFKTRSRSSTVASLAAPQPRPLIHHESQSSIRTVTGAEAVLKEQDDILASSDLFIAVQDRTQDSRAGHARQRSQAMSELALNTSKVAPNNVIVLASDPNESVEASQLTERRIDIIKAEDNRLREATLSALQAALEEFADEGDIQMCAMLALVAADELHISKPRVTRFVEGYVELLTRLRLHTCAAYLRKHCDVEEVRKTTLLETIIYTSCGKCRKPLLLPAGTLGGRTLGRGAFSYCMGCKASTVMCCICRLPVRSLLFQCNICNHGGHQACYRQYYMQQPMVDYPASCLASDVRSRGRTSLRPQTFVAEDDSISTASLQSGAGEGLVMQSPSRATGFTRLAGHPCAAGCGHICWAANKGPEDAQ</sequence>
<dbReference type="SMART" id="SM00320">
    <property type="entry name" value="WD40"/>
    <property type="match status" value="3"/>
</dbReference>
<dbReference type="PROSITE" id="PS00678">
    <property type="entry name" value="WD_REPEATS_1"/>
    <property type="match status" value="1"/>
</dbReference>
<evidence type="ECO:0000256" key="5">
    <source>
        <dbReference type="ARBA" id="ARBA00022833"/>
    </source>
</evidence>
<keyword evidence="3" id="KW-0677">Repeat</keyword>
<dbReference type="AlphaFoldDB" id="A0A409W1F6"/>
<dbReference type="EMBL" id="NHYE01005462">
    <property type="protein sequence ID" value="PPQ72337.1"/>
    <property type="molecule type" value="Genomic_DNA"/>
</dbReference>
<dbReference type="GO" id="GO:0061700">
    <property type="term" value="C:GATOR2 complex"/>
    <property type="evidence" value="ECO:0007669"/>
    <property type="project" value="TreeGrafter"/>
</dbReference>
<feature type="region of interest" description="Disordered" evidence="7">
    <location>
        <begin position="725"/>
        <end position="888"/>
    </location>
</feature>
<dbReference type="Pfam" id="PF17120">
    <property type="entry name" value="zf-RING_16"/>
    <property type="match status" value="1"/>
</dbReference>
<dbReference type="PROSITE" id="PS50082">
    <property type="entry name" value="WD_REPEATS_2"/>
    <property type="match status" value="2"/>
</dbReference>
<dbReference type="Proteomes" id="UP000284706">
    <property type="component" value="Unassembled WGS sequence"/>
</dbReference>
<keyword evidence="5" id="KW-0862">Zinc</keyword>
<evidence type="ECO:0000256" key="2">
    <source>
        <dbReference type="ARBA" id="ARBA00022723"/>
    </source>
</evidence>
<feature type="compositionally biased region" description="Acidic residues" evidence="7">
    <location>
        <begin position="750"/>
        <end position="767"/>
    </location>
</feature>
<protein>
    <recommendedName>
        <fullName evidence="8">WDR59/RTC1-like RING zinc finger domain-containing protein</fullName>
    </recommendedName>
</protein>
<gene>
    <name evidence="9" type="ORF">CVT26_007308</name>
</gene>
<dbReference type="InParanoid" id="A0A409W1F6"/>
<evidence type="ECO:0000259" key="8">
    <source>
        <dbReference type="Pfam" id="PF17120"/>
    </source>
</evidence>
<dbReference type="InterPro" id="IPR036322">
    <property type="entry name" value="WD40_repeat_dom_sf"/>
</dbReference>
<dbReference type="InterPro" id="IPR019775">
    <property type="entry name" value="WD40_repeat_CS"/>
</dbReference>
<feature type="compositionally biased region" description="Basic residues" evidence="7">
    <location>
        <begin position="843"/>
        <end position="865"/>
    </location>
</feature>
<keyword evidence="2" id="KW-0479">Metal-binding</keyword>
<dbReference type="Gene3D" id="2.130.10.10">
    <property type="entry name" value="YVTN repeat-like/Quinoprotein amine dehydrogenase"/>
    <property type="match status" value="1"/>
</dbReference>
<dbReference type="GO" id="GO:0005774">
    <property type="term" value="C:vacuolar membrane"/>
    <property type="evidence" value="ECO:0007669"/>
    <property type="project" value="TreeGrafter"/>
</dbReference>
<evidence type="ECO:0000313" key="10">
    <source>
        <dbReference type="Proteomes" id="UP000284706"/>
    </source>
</evidence>
<feature type="region of interest" description="Disordered" evidence="7">
    <location>
        <begin position="591"/>
        <end position="704"/>
    </location>
</feature>
<feature type="compositionally biased region" description="Low complexity" evidence="7">
    <location>
        <begin position="824"/>
        <end position="842"/>
    </location>
</feature>
<keyword evidence="10" id="KW-1185">Reference proteome</keyword>
<feature type="domain" description="WDR59/RTC1-like RING zinc finger" evidence="8">
    <location>
        <begin position="1102"/>
        <end position="1148"/>
    </location>
</feature>
<feature type="repeat" description="WD" evidence="6">
    <location>
        <begin position="149"/>
        <end position="191"/>
    </location>
</feature>
<dbReference type="Pfam" id="PF00400">
    <property type="entry name" value="WD40"/>
    <property type="match status" value="2"/>
</dbReference>
<keyword evidence="1 6" id="KW-0853">WD repeat</keyword>
<evidence type="ECO:0000313" key="9">
    <source>
        <dbReference type="EMBL" id="PPQ72337.1"/>
    </source>
</evidence>
<evidence type="ECO:0000256" key="7">
    <source>
        <dbReference type="SAM" id="MobiDB-lite"/>
    </source>
</evidence>
<feature type="compositionally biased region" description="Low complexity" evidence="7">
    <location>
        <begin position="621"/>
        <end position="636"/>
    </location>
</feature>
<evidence type="ECO:0000256" key="6">
    <source>
        <dbReference type="PROSITE-ProRule" id="PRU00221"/>
    </source>
</evidence>
<comment type="caution">
    <text evidence="9">The sequence shown here is derived from an EMBL/GenBank/DDBJ whole genome shotgun (WGS) entry which is preliminary data.</text>
</comment>